<keyword evidence="5" id="KW-1185">Reference proteome</keyword>
<reference evidence="4" key="1">
    <citation type="journal article" date="2023" name="Mol. Biol. Evol.">
        <title>Third-Generation Sequencing Reveals the Adaptive Role of the Epigenome in Three Deep-Sea Polychaetes.</title>
        <authorList>
            <person name="Perez M."/>
            <person name="Aroh O."/>
            <person name="Sun Y."/>
            <person name="Lan Y."/>
            <person name="Juniper S.K."/>
            <person name="Young C.R."/>
            <person name="Angers B."/>
            <person name="Qian P.Y."/>
        </authorList>
    </citation>
    <scope>NUCLEOTIDE SEQUENCE</scope>
    <source>
        <strain evidence="4">R07B-5</strain>
    </source>
</reference>
<name>A0AAD9KPH4_RIDPI</name>
<keyword evidence="2" id="KW-1133">Transmembrane helix</keyword>
<feature type="signal peptide" evidence="3">
    <location>
        <begin position="1"/>
        <end position="21"/>
    </location>
</feature>
<organism evidence="4 5">
    <name type="scientific">Ridgeia piscesae</name>
    <name type="common">Tubeworm</name>
    <dbReference type="NCBI Taxonomy" id="27915"/>
    <lineage>
        <taxon>Eukaryota</taxon>
        <taxon>Metazoa</taxon>
        <taxon>Spiralia</taxon>
        <taxon>Lophotrochozoa</taxon>
        <taxon>Annelida</taxon>
        <taxon>Polychaeta</taxon>
        <taxon>Sedentaria</taxon>
        <taxon>Canalipalpata</taxon>
        <taxon>Sabellida</taxon>
        <taxon>Siboglinidae</taxon>
        <taxon>Ridgeia</taxon>
    </lineage>
</organism>
<evidence type="ECO:0000313" key="5">
    <source>
        <dbReference type="Proteomes" id="UP001209878"/>
    </source>
</evidence>
<comment type="caution">
    <text evidence="4">The sequence shown here is derived from an EMBL/GenBank/DDBJ whole genome shotgun (WGS) entry which is preliminary data.</text>
</comment>
<feature type="compositionally biased region" description="Low complexity" evidence="1">
    <location>
        <begin position="114"/>
        <end position="125"/>
    </location>
</feature>
<feature type="compositionally biased region" description="Polar residues" evidence="1">
    <location>
        <begin position="192"/>
        <end position="205"/>
    </location>
</feature>
<gene>
    <name evidence="4" type="ORF">NP493_746g01026</name>
</gene>
<accession>A0AAD9KPH4</accession>
<evidence type="ECO:0000256" key="1">
    <source>
        <dbReference type="SAM" id="MobiDB-lite"/>
    </source>
</evidence>
<feature type="region of interest" description="Disordered" evidence="1">
    <location>
        <begin position="114"/>
        <end position="208"/>
    </location>
</feature>
<evidence type="ECO:0000313" key="4">
    <source>
        <dbReference type="EMBL" id="KAK2175126.1"/>
    </source>
</evidence>
<feature type="transmembrane region" description="Helical" evidence="2">
    <location>
        <begin position="269"/>
        <end position="286"/>
    </location>
</feature>
<keyword evidence="2" id="KW-0812">Transmembrane</keyword>
<protein>
    <submittedName>
        <fullName evidence="4">Uncharacterized protein</fullName>
    </submittedName>
</protein>
<keyword evidence="2" id="KW-0472">Membrane</keyword>
<evidence type="ECO:0000256" key="3">
    <source>
        <dbReference type="SAM" id="SignalP"/>
    </source>
</evidence>
<dbReference type="Proteomes" id="UP001209878">
    <property type="component" value="Unassembled WGS sequence"/>
</dbReference>
<feature type="compositionally biased region" description="Low complexity" evidence="1">
    <location>
        <begin position="133"/>
        <end position="191"/>
    </location>
</feature>
<dbReference type="AlphaFoldDB" id="A0AAD9KPH4"/>
<evidence type="ECO:0000256" key="2">
    <source>
        <dbReference type="SAM" id="Phobius"/>
    </source>
</evidence>
<sequence length="287" mass="31411">MRTVLYLVLSLWSVLTSDARAVRDCTPQLKAQIQLCLLRFEGLLVVYQRPATSDTQRHNMLTDMCHQYEETLQCLHESLLQCVADQASLQLIASRLGPVRNFMEVTCYITPRRIAPTPTAPRTTPTTPPPVTPVTAHSSSTTETLATTTTMLPHTSTELPTTTTTTTTTGSTPHTTTLHTTDVPTTTSTTTKKQTPSRTIPTTPGNDIKPELRTNTKGLLSAKTEQSLVGNLAMTDSVNCENMGSSERRLRCLQQRSTVNAASTVTMCYYTMAHLGVLIAVILIAVF</sequence>
<dbReference type="EMBL" id="JAODUO010000748">
    <property type="protein sequence ID" value="KAK2175126.1"/>
    <property type="molecule type" value="Genomic_DNA"/>
</dbReference>
<proteinExistence type="predicted"/>
<keyword evidence="3" id="KW-0732">Signal</keyword>
<feature type="chain" id="PRO_5042069306" evidence="3">
    <location>
        <begin position="22"/>
        <end position="287"/>
    </location>
</feature>